<dbReference type="GeneID" id="96654864"/>
<evidence type="ECO:0000313" key="5">
    <source>
        <dbReference type="Proteomes" id="UP001301132"/>
    </source>
</evidence>
<keyword evidence="5" id="KW-1185">Reference proteome</keyword>
<dbReference type="Gene3D" id="1.10.1200.10">
    <property type="entry name" value="ACP-like"/>
    <property type="match status" value="1"/>
</dbReference>
<name>A0A6G3TTW4_9ACTN</name>
<comment type="caution">
    <text evidence="3">The sequence shown here is derived from an EMBL/GenBank/DDBJ whole genome shotgun (WGS) entry which is preliminary data.</text>
</comment>
<dbReference type="AlphaFoldDB" id="A0A6G3TTW4"/>
<evidence type="ECO:0000313" key="2">
    <source>
        <dbReference type="EMBL" id="MCZ4638512.1"/>
    </source>
</evidence>
<dbReference type="InterPro" id="IPR036736">
    <property type="entry name" value="ACP-like_sf"/>
</dbReference>
<dbReference type="Proteomes" id="UP001301132">
    <property type="component" value="Unassembled WGS sequence"/>
</dbReference>
<dbReference type="Pfam" id="PF00550">
    <property type="entry name" value="PP-binding"/>
    <property type="match status" value="1"/>
</dbReference>
<proteinExistence type="predicted"/>
<gene>
    <name evidence="3" type="ORF">G3I66_40800</name>
    <name evidence="2" type="ORF">O3S69_31200</name>
</gene>
<dbReference type="RefSeq" id="WP_003973132.1">
    <property type="nucleotide sequence ID" value="NZ_BEWD01000003.1"/>
</dbReference>
<dbReference type="SUPFAM" id="SSF47336">
    <property type="entry name" value="ACP-like"/>
    <property type="match status" value="1"/>
</dbReference>
<dbReference type="Proteomes" id="UP000475666">
    <property type="component" value="Unassembled WGS sequence"/>
</dbReference>
<feature type="domain" description="Carrier" evidence="1">
    <location>
        <begin position="2"/>
        <end position="79"/>
    </location>
</feature>
<dbReference type="InterPro" id="IPR009081">
    <property type="entry name" value="PP-bd_ACP"/>
</dbReference>
<evidence type="ECO:0000313" key="4">
    <source>
        <dbReference type="Proteomes" id="UP000475666"/>
    </source>
</evidence>
<dbReference type="PROSITE" id="PS50075">
    <property type="entry name" value="CARRIER"/>
    <property type="match status" value="1"/>
</dbReference>
<protein>
    <submittedName>
        <fullName evidence="3">Acyl carrier protein</fullName>
    </submittedName>
</protein>
<organism evidence="3 4">
    <name type="scientific">Streptomyces rubrogriseus</name>
    <dbReference type="NCBI Taxonomy" id="194673"/>
    <lineage>
        <taxon>Bacteria</taxon>
        <taxon>Bacillati</taxon>
        <taxon>Actinomycetota</taxon>
        <taxon>Actinomycetes</taxon>
        <taxon>Kitasatosporales</taxon>
        <taxon>Streptomycetaceae</taxon>
        <taxon>Streptomyces</taxon>
        <taxon>Streptomyces violaceoruber group</taxon>
    </lineage>
</organism>
<dbReference type="EMBL" id="JAPWHU010000580">
    <property type="protein sequence ID" value="MCZ4638512.1"/>
    <property type="molecule type" value="Genomic_DNA"/>
</dbReference>
<sequence length="87" mass="9530">MTPRKLITDYIADAWMGGDAEGLEPDTPIAELNIIDSAAIFDLVHYLQGEFRVTVPLPEVTLQNFRSVNAICALVDRLRQNEGGTAA</sequence>
<evidence type="ECO:0000313" key="3">
    <source>
        <dbReference type="EMBL" id="NEC39431.1"/>
    </source>
</evidence>
<reference evidence="3 4" key="1">
    <citation type="submission" date="2020-01" db="EMBL/GenBank/DDBJ databases">
        <title>Insect and environment-associated Actinomycetes.</title>
        <authorList>
            <person name="Currrie C."/>
            <person name="Chevrette M."/>
            <person name="Carlson C."/>
            <person name="Stubbendieck R."/>
            <person name="Wendt-Pienkowski E."/>
        </authorList>
    </citation>
    <scope>NUCLEOTIDE SEQUENCE [LARGE SCALE GENOMIC DNA]</scope>
    <source>
        <strain evidence="3 4">SID7739</strain>
    </source>
</reference>
<evidence type="ECO:0000259" key="1">
    <source>
        <dbReference type="PROSITE" id="PS50075"/>
    </source>
</evidence>
<reference evidence="2 5" key="2">
    <citation type="submission" date="2022-12" db="EMBL/GenBank/DDBJ databases">
        <authorList>
            <person name="Abashina T."/>
            <person name="Solyanikova I."/>
            <person name="Delegan Y."/>
        </authorList>
    </citation>
    <scope>NUCLEOTIDE SEQUENCE [LARGE SCALE GENOMIC DNA]</scope>
    <source>
        <strain evidence="2 5">IPS92ro</strain>
    </source>
</reference>
<accession>A0A6G3TTW4</accession>
<dbReference type="EMBL" id="JAAGMQ010001194">
    <property type="protein sequence ID" value="NEC39431.1"/>
    <property type="molecule type" value="Genomic_DNA"/>
</dbReference>